<feature type="compositionally biased region" description="Polar residues" evidence="1">
    <location>
        <begin position="224"/>
        <end position="241"/>
    </location>
</feature>
<comment type="caution">
    <text evidence="3">The sequence shown here is derived from an EMBL/GenBank/DDBJ whole genome shotgun (WGS) entry which is preliminary data.</text>
</comment>
<evidence type="ECO:0000313" key="4">
    <source>
        <dbReference type="Proteomes" id="UP000724874"/>
    </source>
</evidence>
<keyword evidence="2" id="KW-1133">Transmembrane helix</keyword>
<feature type="region of interest" description="Disordered" evidence="1">
    <location>
        <begin position="207"/>
        <end position="254"/>
    </location>
</feature>
<dbReference type="AlphaFoldDB" id="A0A9P5NT74"/>
<evidence type="ECO:0000313" key="3">
    <source>
        <dbReference type="EMBL" id="KAF8902957.1"/>
    </source>
</evidence>
<feature type="compositionally biased region" description="Low complexity" evidence="1">
    <location>
        <begin position="51"/>
        <end position="98"/>
    </location>
</feature>
<gene>
    <name evidence="3" type="ORF">CPB84DRAFT_1775306</name>
</gene>
<feature type="transmembrane region" description="Helical" evidence="2">
    <location>
        <begin position="6"/>
        <end position="27"/>
    </location>
</feature>
<evidence type="ECO:0000256" key="2">
    <source>
        <dbReference type="SAM" id="Phobius"/>
    </source>
</evidence>
<dbReference type="OrthoDB" id="3067181at2759"/>
<sequence>MSSLNVYHPGLTFATLVVQFVMANGGVISGLERRRRGGESGEEGDSTPAPSQSGTSTGSNASSTNSAQTSTSLPSSASASSLSNTSTSTSASSSGSNGPTALPAIAAVRSNMPTPVIVGSVVGAVVLGGLLAFLLTICCRRIRKAKKDPDAPLLVLFSRSSRVQTPQTEMSQTQSSPLVASAIAAGLTSNPFITRYSRSFQSLNSSPASSSPLVPASSLPHHSNSVASSSGQSTSHTTATSDLDILQPPRTSPFMNTHSTLLPIINAAAKAAARASPPTSAQLSPLHRSLTMHQKALDADEKEQEGRMETDQIQEMNENDPPPEYNA</sequence>
<feature type="transmembrane region" description="Helical" evidence="2">
    <location>
        <begin position="116"/>
        <end position="137"/>
    </location>
</feature>
<feature type="compositionally biased region" description="Low complexity" evidence="1">
    <location>
        <begin position="207"/>
        <end position="223"/>
    </location>
</feature>
<dbReference type="EMBL" id="JADNYJ010000033">
    <property type="protein sequence ID" value="KAF8902957.1"/>
    <property type="molecule type" value="Genomic_DNA"/>
</dbReference>
<evidence type="ECO:0000256" key="1">
    <source>
        <dbReference type="SAM" id="MobiDB-lite"/>
    </source>
</evidence>
<feature type="region of interest" description="Disordered" evidence="1">
    <location>
        <begin position="32"/>
        <end position="98"/>
    </location>
</feature>
<accession>A0A9P5NT74</accession>
<feature type="region of interest" description="Disordered" evidence="1">
    <location>
        <begin position="293"/>
        <end position="327"/>
    </location>
</feature>
<keyword evidence="2" id="KW-0472">Membrane</keyword>
<name>A0A9P5NT74_GYMJU</name>
<organism evidence="3 4">
    <name type="scientific">Gymnopilus junonius</name>
    <name type="common">Spectacular rustgill mushroom</name>
    <name type="synonym">Gymnopilus spectabilis subsp. junonius</name>
    <dbReference type="NCBI Taxonomy" id="109634"/>
    <lineage>
        <taxon>Eukaryota</taxon>
        <taxon>Fungi</taxon>
        <taxon>Dikarya</taxon>
        <taxon>Basidiomycota</taxon>
        <taxon>Agaricomycotina</taxon>
        <taxon>Agaricomycetes</taxon>
        <taxon>Agaricomycetidae</taxon>
        <taxon>Agaricales</taxon>
        <taxon>Agaricineae</taxon>
        <taxon>Hymenogastraceae</taxon>
        <taxon>Gymnopilus</taxon>
    </lineage>
</organism>
<dbReference type="Proteomes" id="UP000724874">
    <property type="component" value="Unassembled WGS sequence"/>
</dbReference>
<reference evidence="3" key="1">
    <citation type="submission" date="2020-11" db="EMBL/GenBank/DDBJ databases">
        <authorList>
            <consortium name="DOE Joint Genome Institute"/>
            <person name="Ahrendt S."/>
            <person name="Riley R."/>
            <person name="Andreopoulos W."/>
            <person name="LaButti K."/>
            <person name="Pangilinan J."/>
            <person name="Ruiz-duenas F.J."/>
            <person name="Barrasa J.M."/>
            <person name="Sanchez-Garcia M."/>
            <person name="Camarero S."/>
            <person name="Miyauchi S."/>
            <person name="Serrano A."/>
            <person name="Linde D."/>
            <person name="Babiker R."/>
            <person name="Drula E."/>
            <person name="Ayuso-Fernandez I."/>
            <person name="Pacheco R."/>
            <person name="Padilla G."/>
            <person name="Ferreira P."/>
            <person name="Barriuso J."/>
            <person name="Kellner H."/>
            <person name="Castanera R."/>
            <person name="Alfaro M."/>
            <person name="Ramirez L."/>
            <person name="Pisabarro A.G."/>
            <person name="Kuo A."/>
            <person name="Tritt A."/>
            <person name="Lipzen A."/>
            <person name="He G."/>
            <person name="Yan M."/>
            <person name="Ng V."/>
            <person name="Cullen D."/>
            <person name="Martin F."/>
            <person name="Rosso M.-N."/>
            <person name="Henrissat B."/>
            <person name="Hibbett D."/>
            <person name="Martinez A.T."/>
            <person name="Grigoriev I.V."/>
        </authorList>
    </citation>
    <scope>NUCLEOTIDE SEQUENCE</scope>
    <source>
        <strain evidence="3">AH 44721</strain>
    </source>
</reference>
<feature type="compositionally biased region" description="Basic and acidic residues" evidence="1">
    <location>
        <begin position="295"/>
        <end position="310"/>
    </location>
</feature>
<keyword evidence="4" id="KW-1185">Reference proteome</keyword>
<proteinExistence type="predicted"/>
<protein>
    <submittedName>
        <fullName evidence="3">Uncharacterized protein</fullName>
    </submittedName>
</protein>
<keyword evidence="2" id="KW-0812">Transmembrane</keyword>